<dbReference type="Pfam" id="PF00685">
    <property type="entry name" value="Sulfotransfer_1"/>
    <property type="match status" value="1"/>
</dbReference>
<organism evidence="3 4">
    <name type="scientific">Paspalum vaginatum</name>
    <name type="common">seashore paspalum</name>
    <dbReference type="NCBI Taxonomy" id="158149"/>
    <lineage>
        <taxon>Eukaryota</taxon>
        <taxon>Viridiplantae</taxon>
        <taxon>Streptophyta</taxon>
        <taxon>Embryophyta</taxon>
        <taxon>Tracheophyta</taxon>
        <taxon>Spermatophyta</taxon>
        <taxon>Magnoliopsida</taxon>
        <taxon>Liliopsida</taxon>
        <taxon>Poales</taxon>
        <taxon>Poaceae</taxon>
        <taxon>PACMAD clade</taxon>
        <taxon>Panicoideae</taxon>
        <taxon>Andropogonodae</taxon>
        <taxon>Paspaleae</taxon>
        <taxon>Paspalinae</taxon>
        <taxon>Paspalum</taxon>
    </lineage>
</organism>
<proteinExistence type="inferred from homology"/>
<dbReference type="InterPro" id="IPR027417">
    <property type="entry name" value="P-loop_NTPase"/>
</dbReference>
<dbReference type="AlphaFoldDB" id="A0A9W8CDB9"/>
<name>A0A9W8CDB9_9POAL</name>
<dbReference type="EMBL" id="MU629996">
    <property type="protein sequence ID" value="KAJ1254558.1"/>
    <property type="molecule type" value="Genomic_DNA"/>
</dbReference>
<dbReference type="EC" id="2.8.2.-" evidence="1"/>
<evidence type="ECO:0000313" key="4">
    <source>
        <dbReference type="Proteomes" id="UP001164776"/>
    </source>
</evidence>
<sequence length="84" mass="9298">MGPFGTIGSSTGGRASWAALLLPAGFSSSLPRVRGHEVFFRKGKVGDWVNHLTQDMVRKIDCVVEQKFKGIWACLISRNVYTRT</sequence>
<keyword evidence="4" id="KW-1185">Reference proteome</keyword>
<gene>
    <name evidence="3" type="ORF">BS78_K033000</name>
</gene>
<accession>A0A9W8CDB9</accession>
<dbReference type="SUPFAM" id="SSF52540">
    <property type="entry name" value="P-loop containing nucleoside triphosphate hydrolases"/>
    <property type="match status" value="1"/>
</dbReference>
<dbReference type="OrthoDB" id="692105at2759"/>
<evidence type="ECO:0000256" key="1">
    <source>
        <dbReference type="RuleBase" id="RU361155"/>
    </source>
</evidence>
<reference evidence="3 4" key="1">
    <citation type="submission" date="2022-10" db="EMBL/GenBank/DDBJ databases">
        <title>WGS assembly of Paspalum vaginatum 540-79.</title>
        <authorList>
            <person name="Sun G."/>
            <person name="Wase N."/>
            <person name="Shu S."/>
            <person name="Jenkins J."/>
            <person name="Zhou B."/>
            <person name="Torres-Rodriguez J."/>
            <person name="Chen C."/>
            <person name="Sandor L."/>
            <person name="Plott C."/>
            <person name="Yoshinga Y."/>
            <person name="Daum C."/>
            <person name="Qi P."/>
            <person name="Barry K."/>
            <person name="Lipzen A."/>
            <person name="Berry L."/>
            <person name="Pedersen C."/>
            <person name="Gottilla T."/>
            <person name="Foltz A."/>
            <person name="Yu H."/>
            <person name="O'Malley R."/>
            <person name="Zhang C."/>
            <person name="Devos K."/>
            <person name="Sigmon B."/>
            <person name="Yu B."/>
            <person name="Obata T."/>
            <person name="Schmutz J."/>
            <person name="Schnable J."/>
        </authorList>
    </citation>
    <scope>NUCLEOTIDE SEQUENCE [LARGE SCALE GENOMIC DNA]</scope>
    <source>
        <strain evidence="4">cv. 540-79</strain>
    </source>
</reference>
<dbReference type="Gene3D" id="3.40.50.300">
    <property type="entry name" value="P-loop containing nucleotide triphosphate hydrolases"/>
    <property type="match status" value="1"/>
</dbReference>
<comment type="caution">
    <text evidence="3">The sequence shown here is derived from an EMBL/GenBank/DDBJ whole genome shotgun (WGS) entry which is preliminary data.</text>
</comment>
<evidence type="ECO:0000259" key="2">
    <source>
        <dbReference type="Pfam" id="PF00685"/>
    </source>
</evidence>
<comment type="similarity">
    <text evidence="1">Belongs to the sulfotransferase 1 family.</text>
</comment>
<feature type="domain" description="Sulfotransferase" evidence="2">
    <location>
        <begin position="36"/>
        <end position="70"/>
    </location>
</feature>
<evidence type="ECO:0000313" key="3">
    <source>
        <dbReference type="EMBL" id="KAJ1254558.1"/>
    </source>
</evidence>
<protein>
    <recommendedName>
        <fullName evidence="1">Sulfotransferase</fullName>
        <ecNumber evidence="1">2.8.2.-</ecNumber>
    </recommendedName>
</protein>
<dbReference type="GO" id="GO:0008146">
    <property type="term" value="F:sulfotransferase activity"/>
    <property type="evidence" value="ECO:0007669"/>
    <property type="project" value="InterPro"/>
</dbReference>
<dbReference type="Proteomes" id="UP001164776">
    <property type="component" value="Unassembled WGS sequence"/>
</dbReference>
<keyword evidence="1" id="KW-0808">Transferase</keyword>
<dbReference type="InterPro" id="IPR000863">
    <property type="entry name" value="Sulfotransferase_dom"/>
</dbReference>